<dbReference type="AlphaFoldDB" id="A0A0D0DSG8"/>
<feature type="non-terminal residue" evidence="2">
    <location>
        <position position="76"/>
    </location>
</feature>
<dbReference type="Proteomes" id="UP000054538">
    <property type="component" value="Unassembled WGS sequence"/>
</dbReference>
<evidence type="ECO:0000313" key="2">
    <source>
        <dbReference type="EMBL" id="KIK91076.1"/>
    </source>
</evidence>
<sequence>LEAGQAHQCQEGEQRQLHQVAEKEHLTQEHREIECQECLEDMYQDHNPVSQEQHGEDEQRYQTEEQVQEERCVAQA</sequence>
<organism evidence="2 3">
    <name type="scientific">Paxillus rubicundulus Ve08.2h10</name>
    <dbReference type="NCBI Taxonomy" id="930991"/>
    <lineage>
        <taxon>Eukaryota</taxon>
        <taxon>Fungi</taxon>
        <taxon>Dikarya</taxon>
        <taxon>Basidiomycota</taxon>
        <taxon>Agaricomycotina</taxon>
        <taxon>Agaricomycetes</taxon>
        <taxon>Agaricomycetidae</taxon>
        <taxon>Boletales</taxon>
        <taxon>Paxilineae</taxon>
        <taxon>Paxillaceae</taxon>
        <taxon>Paxillus</taxon>
    </lineage>
</organism>
<feature type="non-terminal residue" evidence="2">
    <location>
        <position position="1"/>
    </location>
</feature>
<evidence type="ECO:0000313" key="3">
    <source>
        <dbReference type="Proteomes" id="UP000054538"/>
    </source>
</evidence>
<protein>
    <submittedName>
        <fullName evidence="2">Uncharacterized protein</fullName>
    </submittedName>
</protein>
<name>A0A0D0DSG8_9AGAM</name>
<gene>
    <name evidence="2" type="ORF">PAXRUDRAFT_125695</name>
</gene>
<proteinExistence type="predicted"/>
<reference evidence="2 3" key="1">
    <citation type="submission" date="2014-04" db="EMBL/GenBank/DDBJ databases">
        <authorList>
            <consortium name="DOE Joint Genome Institute"/>
            <person name="Kuo A."/>
            <person name="Kohler A."/>
            <person name="Jargeat P."/>
            <person name="Nagy L.G."/>
            <person name="Floudas D."/>
            <person name="Copeland A."/>
            <person name="Barry K.W."/>
            <person name="Cichocki N."/>
            <person name="Veneault-Fourrey C."/>
            <person name="LaButti K."/>
            <person name="Lindquist E.A."/>
            <person name="Lipzen A."/>
            <person name="Lundell T."/>
            <person name="Morin E."/>
            <person name="Murat C."/>
            <person name="Sun H."/>
            <person name="Tunlid A."/>
            <person name="Henrissat B."/>
            <person name="Grigoriev I.V."/>
            <person name="Hibbett D.S."/>
            <person name="Martin F."/>
            <person name="Nordberg H.P."/>
            <person name="Cantor M.N."/>
            <person name="Hua S.X."/>
        </authorList>
    </citation>
    <scope>NUCLEOTIDE SEQUENCE [LARGE SCALE GENOMIC DNA]</scope>
    <source>
        <strain evidence="2 3">Ve08.2h10</strain>
    </source>
</reference>
<keyword evidence="3" id="KW-1185">Reference proteome</keyword>
<accession>A0A0D0DSG8</accession>
<reference evidence="3" key="2">
    <citation type="submission" date="2015-01" db="EMBL/GenBank/DDBJ databases">
        <title>Evolutionary Origins and Diversification of the Mycorrhizal Mutualists.</title>
        <authorList>
            <consortium name="DOE Joint Genome Institute"/>
            <consortium name="Mycorrhizal Genomics Consortium"/>
            <person name="Kohler A."/>
            <person name="Kuo A."/>
            <person name="Nagy L.G."/>
            <person name="Floudas D."/>
            <person name="Copeland A."/>
            <person name="Barry K.W."/>
            <person name="Cichocki N."/>
            <person name="Veneault-Fourrey C."/>
            <person name="LaButti K."/>
            <person name="Lindquist E.A."/>
            <person name="Lipzen A."/>
            <person name="Lundell T."/>
            <person name="Morin E."/>
            <person name="Murat C."/>
            <person name="Riley R."/>
            <person name="Ohm R."/>
            <person name="Sun H."/>
            <person name="Tunlid A."/>
            <person name="Henrissat B."/>
            <person name="Grigoriev I.V."/>
            <person name="Hibbett D.S."/>
            <person name="Martin F."/>
        </authorList>
    </citation>
    <scope>NUCLEOTIDE SEQUENCE [LARGE SCALE GENOMIC DNA]</scope>
    <source>
        <strain evidence="3">Ve08.2h10</strain>
    </source>
</reference>
<dbReference type="EMBL" id="KN825430">
    <property type="protein sequence ID" value="KIK91076.1"/>
    <property type="molecule type" value="Genomic_DNA"/>
</dbReference>
<dbReference type="HOGENOM" id="CLU_2661285_0_0_1"/>
<dbReference type="OrthoDB" id="2705057at2759"/>
<dbReference type="InParanoid" id="A0A0D0DSG8"/>
<evidence type="ECO:0000256" key="1">
    <source>
        <dbReference type="SAM" id="MobiDB-lite"/>
    </source>
</evidence>
<feature type="compositionally biased region" description="Basic and acidic residues" evidence="1">
    <location>
        <begin position="53"/>
        <end position="76"/>
    </location>
</feature>
<feature type="region of interest" description="Disordered" evidence="1">
    <location>
        <begin position="44"/>
        <end position="76"/>
    </location>
</feature>